<sequence>MATDSLPLVGDASFSLYLNNTYETFILKLVEMTQNTFPTINGLLESLSHYQISLGRKNTNGEISVFIAERKRLLCAKTTYSFKNPSDRITAVTMGKFQADWTCLKGARVGQGKRAKSRGDTEDLALRSTGLDKPRPDPVYLPWQSYGEPTQK</sequence>
<feature type="region of interest" description="Disordered" evidence="1">
    <location>
        <begin position="110"/>
        <end position="152"/>
    </location>
</feature>
<organism evidence="2 3">
    <name type="scientific">Protea cynaroides</name>
    <dbReference type="NCBI Taxonomy" id="273540"/>
    <lineage>
        <taxon>Eukaryota</taxon>
        <taxon>Viridiplantae</taxon>
        <taxon>Streptophyta</taxon>
        <taxon>Embryophyta</taxon>
        <taxon>Tracheophyta</taxon>
        <taxon>Spermatophyta</taxon>
        <taxon>Magnoliopsida</taxon>
        <taxon>Proteales</taxon>
        <taxon>Proteaceae</taxon>
        <taxon>Protea</taxon>
    </lineage>
</organism>
<gene>
    <name evidence="2" type="ORF">NE237_002945</name>
</gene>
<dbReference type="EMBL" id="JAMYWD010000005">
    <property type="protein sequence ID" value="KAJ4969846.1"/>
    <property type="molecule type" value="Genomic_DNA"/>
</dbReference>
<feature type="compositionally biased region" description="Basic and acidic residues" evidence="1">
    <location>
        <begin position="117"/>
        <end position="136"/>
    </location>
</feature>
<evidence type="ECO:0000313" key="2">
    <source>
        <dbReference type="EMBL" id="KAJ4969846.1"/>
    </source>
</evidence>
<evidence type="ECO:0000256" key="1">
    <source>
        <dbReference type="SAM" id="MobiDB-lite"/>
    </source>
</evidence>
<protein>
    <submittedName>
        <fullName evidence="2">Uncharacterized protein</fullName>
    </submittedName>
</protein>
<comment type="caution">
    <text evidence="2">The sequence shown here is derived from an EMBL/GenBank/DDBJ whole genome shotgun (WGS) entry which is preliminary data.</text>
</comment>
<proteinExistence type="predicted"/>
<dbReference type="AlphaFoldDB" id="A0A9Q0KGF8"/>
<name>A0A9Q0KGF8_9MAGN</name>
<evidence type="ECO:0000313" key="3">
    <source>
        <dbReference type="Proteomes" id="UP001141806"/>
    </source>
</evidence>
<dbReference type="Proteomes" id="UP001141806">
    <property type="component" value="Unassembled WGS sequence"/>
</dbReference>
<keyword evidence="3" id="KW-1185">Reference proteome</keyword>
<reference evidence="2" key="1">
    <citation type="journal article" date="2023" name="Plant J.">
        <title>The genome of the king protea, Protea cynaroides.</title>
        <authorList>
            <person name="Chang J."/>
            <person name="Duong T.A."/>
            <person name="Schoeman C."/>
            <person name="Ma X."/>
            <person name="Roodt D."/>
            <person name="Barker N."/>
            <person name="Li Z."/>
            <person name="Van de Peer Y."/>
            <person name="Mizrachi E."/>
        </authorList>
    </citation>
    <scope>NUCLEOTIDE SEQUENCE</scope>
    <source>
        <tissue evidence="2">Young leaves</tissue>
    </source>
</reference>
<dbReference type="OrthoDB" id="1916150at2759"/>
<accession>A0A9Q0KGF8</accession>